<dbReference type="PANTHER" id="PTHR41878:SF1">
    <property type="entry name" value="TNPR PROTEIN"/>
    <property type="match status" value="1"/>
</dbReference>
<name>A0ABV6XCH5_9ACTN</name>
<sequence length="205" mass="23128">MSSKTTTAARAAASESYRVRVELQDIEPVIWRSVQVPASLSLAGLHKALQIAMGWEDCHMHQFLADDGRCFGVADQELERRDHHGTSVGEVLRPGRELVYEYDFGDCWRHRLTVEEVVSDPVRQVLLLDGARACPPEDAGGSDGFMDLLEFFDPESTCDMCEEEKEYGGEDQCTECWETRQWLGDFDPGEFRLARVAARLAKARL</sequence>
<proteinExistence type="predicted"/>
<dbReference type="PANTHER" id="PTHR41878">
    <property type="entry name" value="LEXA REPRESSOR-RELATED"/>
    <property type="match status" value="1"/>
</dbReference>
<evidence type="ECO:0000259" key="1">
    <source>
        <dbReference type="Pfam" id="PF07929"/>
    </source>
</evidence>
<comment type="caution">
    <text evidence="2">The sequence shown here is derived from an EMBL/GenBank/DDBJ whole genome shotgun (WGS) entry which is preliminary data.</text>
</comment>
<feature type="domain" description="Plasmid pRiA4b Orf3-like" evidence="1">
    <location>
        <begin position="16"/>
        <end position="192"/>
    </location>
</feature>
<evidence type="ECO:0000313" key="2">
    <source>
        <dbReference type="EMBL" id="MFC1435971.1"/>
    </source>
</evidence>
<organism evidence="2 3">
    <name type="scientific">Streptacidiphilus alkalitolerans</name>
    <dbReference type="NCBI Taxonomy" id="3342712"/>
    <lineage>
        <taxon>Bacteria</taxon>
        <taxon>Bacillati</taxon>
        <taxon>Actinomycetota</taxon>
        <taxon>Actinomycetes</taxon>
        <taxon>Kitasatosporales</taxon>
        <taxon>Streptomycetaceae</taxon>
        <taxon>Streptacidiphilus</taxon>
    </lineage>
</organism>
<dbReference type="EMBL" id="JBHEZY010000024">
    <property type="protein sequence ID" value="MFC1435971.1"/>
    <property type="molecule type" value="Genomic_DNA"/>
</dbReference>
<dbReference type="SUPFAM" id="SSF159941">
    <property type="entry name" value="MM3350-like"/>
    <property type="match status" value="1"/>
</dbReference>
<protein>
    <submittedName>
        <fullName evidence="2">Plasmid pRiA4b ORF-3 family protein</fullName>
    </submittedName>
</protein>
<evidence type="ECO:0000313" key="3">
    <source>
        <dbReference type="Proteomes" id="UP001592530"/>
    </source>
</evidence>
<reference evidence="2 3" key="1">
    <citation type="submission" date="2024-09" db="EMBL/GenBank/DDBJ databases">
        <authorList>
            <person name="Lee S.D."/>
        </authorList>
    </citation>
    <scope>NUCLEOTIDE SEQUENCE [LARGE SCALE GENOMIC DNA]</scope>
    <source>
        <strain evidence="2 3">N1-3</strain>
    </source>
</reference>
<gene>
    <name evidence="2" type="ORF">ACEZDB_35600</name>
</gene>
<dbReference type="InterPro" id="IPR012912">
    <property type="entry name" value="Plasmid_pRiA4b_Orf3-like"/>
</dbReference>
<dbReference type="Gene3D" id="3.10.290.30">
    <property type="entry name" value="MM3350-like"/>
    <property type="match status" value="1"/>
</dbReference>
<accession>A0ABV6XCH5</accession>
<dbReference type="Pfam" id="PF07929">
    <property type="entry name" value="PRiA4_ORF3"/>
    <property type="match status" value="1"/>
</dbReference>
<dbReference type="RefSeq" id="WP_380559330.1">
    <property type="nucleotide sequence ID" value="NZ_JBHEZY010000024.1"/>
</dbReference>
<dbReference type="InterPro" id="IPR024047">
    <property type="entry name" value="MM3350-like_sf"/>
</dbReference>
<dbReference type="Proteomes" id="UP001592530">
    <property type="component" value="Unassembled WGS sequence"/>
</dbReference>